<proteinExistence type="predicted"/>
<dbReference type="Gene3D" id="3.30.750.24">
    <property type="entry name" value="STAS domain"/>
    <property type="match status" value="1"/>
</dbReference>
<evidence type="ECO:0000256" key="1">
    <source>
        <dbReference type="ARBA" id="ARBA00004141"/>
    </source>
</evidence>
<dbReference type="Pfam" id="PF01740">
    <property type="entry name" value="STAS"/>
    <property type="match status" value="1"/>
</dbReference>
<sequence>MFLPVWQLPFSTTTAPIPRACRLRSFPKQESVNSHAHRRNSTDKSICGGKGTVCLEVSPSEKIRRKSERMEDGELGGLHSEGKDGERTEDEMEDVGEERNDFSGGGTSGGEPHLWGGLRCGRSERELFASNRTTMTERDIHREFDLTKGGGGVVTRVKAEAKSRWRDFSWTQLLFSSFPIIGVLKSYSRHNLNADFFSGISAGVMAVPMGMSYAMLANLPPQFGLYVGLFYPFFYMLMGTGKHVVVGVSAIEDLLAGEAVSRIIGEKEFVSQLESQKRLLLDKGLARSALEDTLLQRIESHEALLTQARIDISIGLCVCVGIVYAIMRVLQAGLLADLLSVPVLSGFSTASAFLIGTSQLKHMTGLAVPADIENADFKIMRQWWYCFSNISEWNGMAVGICCLSIVLLAGCKFLSRRYFKSFPLPGPLIVVAVFTTVTYLCRLNEKFGVKVIGHIPDGFPSARLPSFYVPVLPASDLDGSAVTYRLAFLDVLREAFPLTVMFFIIHISIAKTITQQKKTYQIDPDQELCALAFCNFLGSLFQCFPCATSLSRTSVVSATGAQTQLHNISNMLVMILTLSLITPLLYFLPNAVLAAVVLFGVYGMMDFSEFFRLCKIGGLDVLLWLVCFFITVVFGAMEGILASIVLSLLWLLRKTARPQCIVLGRLPQTYIYRNIERFRMAKEEPGIKIVRFDASLNFSNSDYFDSRVRQKLEPSTRYLIIDGSSINDLDVTSIRMLQRLYSHLKQNGITMVFANWKGPMRDFLQRAQFYETLPPENCFLSLHDAVFWAKQKLAAQQKIYEVHALDRAGIPGLEREGECASSTAGNATAPLEPFYWHSKQATNAHLFPEGVAGEVEAGTGLSCVPTSECVVPSVEYSAKSSSPSSVMVVNEADDENSKRPSNARHTWEGEQLSVRKKVHVRSDAPSLIVPRSRTQEGTLGPFLEPNTVAGEGEGAPVTATTRRDVPGSSKHDACNAADFYRDATEVPTSSLSSPTSTAVREALSPRGRTRRRSLSELGPVRMRRLSSLASTAKATDVEGDAASNANSTNFLSVRANVRGSNANSRRAGPRVLDAQEVEWGWDGLSACNPGMIRMVTEVTGTGKSVSWAVLKTGQDSLHATVSGHLAVSPVPPSDVAEQVAHADRDA</sequence>
<feature type="transmembrane region" description="Helical" evidence="6">
    <location>
        <begin position="495"/>
        <end position="513"/>
    </location>
</feature>
<feature type="compositionally biased region" description="Acidic residues" evidence="5">
    <location>
        <begin position="87"/>
        <end position="96"/>
    </location>
</feature>
<feature type="transmembrane region" description="Helical" evidence="6">
    <location>
        <begin position="622"/>
        <end position="652"/>
    </location>
</feature>
<keyword evidence="4 6" id="KW-0472">Membrane</keyword>
<feature type="domain" description="STAS" evidence="7">
    <location>
        <begin position="677"/>
        <end position="789"/>
    </location>
</feature>
<feature type="transmembrane region" description="Helical" evidence="6">
    <location>
        <begin position="334"/>
        <end position="355"/>
    </location>
</feature>
<protein>
    <submittedName>
        <fullName evidence="8">STAS domain-containing protein</fullName>
    </submittedName>
</protein>
<keyword evidence="9" id="KW-1185">Reference proteome</keyword>
<dbReference type="GO" id="GO:0055085">
    <property type="term" value="P:transmembrane transport"/>
    <property type="evidence" value="ECO:0007669"/>
    <property type="project" value="InterPro"/>
</dbReference>
<evidence type="ECO:0000256" key="6">
    <source>
        <dbReference type="SAM" id="Phobius"/>
    </source>
</evidence>
<reference evidence="8 9" key="1">
    <citation type="submission" date="2020-03" db="EMBL/GenBank/DDBJ databases">
        <title>Genome sequence of Toxoplasma gondii RH-88 strain.</title>
        <authorList>
            <person name="Lorenzi H.A."/>
            <person name="Venepally P."/>
            <person name="Rozenberg A."/>
            <person name="Sibley D."/>
        </authorList>
    </citation>
    <scope>NUCLEOTIDE SEQUENCE [LARGE SCALE GENOMIC DNA]</scope>
    <source>
        <strain evidence="8 9">RH-88</strain>
    </source>
</reference>
<feature type="transmembrane region" description="Helical" evidence="6">
    <location>
        <begin position="393"/>
        <end position="415"/>
    </location>
</feature>
<dbReference type="InterPro" id="IPR011547">
    <property type="entry name" value="SLC26A/SulP_dom"/>
</dbReference>
<feature type="transmembrane region" description="Helical" evidence="6">
    <location>
        <begin position="572"/>
        <end position="602"/>
    </location>
</feature>
<feature type="region of interest" description="Disordered" evidence="5">
    <location>
        <begin position="985"/>
        <end position="1018"/>
    </location>
</feature>
<feature type="transmembrane region" description="Helical" evidence="6">
    <location>
        <begin position="422"/>
        <end position="440"/>
    </location>
</feature>
<dbReference type="CDD" id="cd07042">
    <property type="entry name" value="STAS_SulP_like_sulfate_transporter"/>
    <property type="match status" value="1"/>
</dbReference>
<evidence type="ECO:0000256" key="4">
    <source>
        <dbReference type="ARBA" id="ARBA00023136"/>
    </source>
</evidence>
<feature type="transmembrane region" description="Helical" evidence="6">
    <location>
        <begin position="310"/>
        <end position="327"/>
    </location>
</feature>
<comment type="subcellular location">
    <subcellularLocation>
        <location evidence="1">Membrane</location>
        <topology evidence="1">Multi-pass membrane protein</topology>
    </subcellularLocation>
</comment>
<dbReference type="Pfam" id="PF00916">
    <property type="entry name" value="Sulfate_transp"/>
    <property type="match status" value="1"/>
</dbReference>
<keyword evidence="3 6" id="KW-1133">Transmembrane helix</keyword>
<feature type="region of interest" description="Disordered" evidence="5">
    <location>
        <begin position="64"/>
        <end position="116"/>
    </location>
</feature>
<accession>A0A7J6JYH7</accession>
<keyword evidence="2 6" id="KW-0812">Transmembrane</keyword>
<dbReference type="GO" id="GO:0016020">
    <property type="term" value="C:membrane"/>
    <property type="evidence" value="ECO:0007669"/>
    <property type="project" value="UniProtKB-SubCell"/>
</dbReference>
<name>A0A7J6JYH7_TOXGO</name>
<evidence type="ECO:0000259" key="7">
    <source>
        <dbReference type="PROSITE" id="PS50801"/>
    </source>
</evidence>
<gene>
    <name evidence="8" type="ORF">TGRH88_052140</name>
</gene>
<feature type="compositionally biased region" description="Low complexity" evidence="5">
    <location>
        <begin position="987"/>
        <end position="997"/>
    </location>
</feature>
<feature type="region of interest" description="Disordered" evidence="5">
    <location>
        <begin position="936"/>
        <end position="970"/>
    </location>
</feature>
<dbReference type="PROSITE" id="PS50801">
    <property type="entry name" value="STAS"/>
    <property type="match status" value="1"/>
</dbReference>
<dbReference type="AlphaFoldDB" id="A0A7J6JYH7"/>
<dbReference type="InterPro" id="IPR036513">
    <property type="entry name" value="STAS_dom_sf"/>
</dbReference>
<feature type="transmembrane region" description="Helical" evidence="6">
    <location>
        <begin position="223"/>
        <end position="241"/>
    </location>
</feature>
<evidence type="ECO:0000256" key="2">
    <source>
        <dbReference type="ARBA" id="ARBA00022692"/>
    </source>
</evidence>
<organism evidence="8 9">
    <name type="scientific">Toxoplasma gondii</name>
    <dbReference type="NCBI Taxonomy" id="5811"/>
    <lineage>
        <taxon>Eukaryota</taxon>
        <taxon>Sar</taxon>
        <taxon>Alveolata</taxon>
        <taxon>Apicomplexa</taxon>
        <taxon>Conoidasida</taxon>
        <taxon>Coccidia</taxon>
        <taxon>Eucoccidiorida</taxon>
        <taxon>Eimeriorina</taxon>
        <taxon>Sarcocystidae</taxon>
        <taxon>Toxoplasma</taxon>
    </lineage>
</organism>
<dbReference type="InterPro" id="IPR001902">
    <property type="entry name" value="SLC26A/SulP_fam"/>
</dbReference>
<evidence type="ECO:0000313" key="9">
    <source>
        <dbReference type="Proteomes" id="UP000557509"/>
    </source>
</evidence>
<dbReference type="NCBIfam" id="TIGR00815">
    <property type="entry name" value="sulP"/>
    <property type="match status" value="1"/>
</dbReference>
<evidence type="ECO:0000256" key="3">
    <source>
        <dbReference type="ARBA" id="ARBA00022989"/>
    </source>
</evidence>
<dbReference type="SUPFAM" id="SSF52091">
    <property type="entry name" value="SpoIIaa-like"/>
    <property type="match status" value="1"/>
</dbReference>
<evidence type="ECO:0000256" key="5">
    <source>
        <dbReference type="SAM" id="MobiDB-lite"/>
    </source>
</evidence>
<comment type="caution">
    <text evidence="8">The sequence shown here is derived from an EMBL/GenBank/DDBJ whole genome shotgun (WGS) entry which is preliminary data.</text>
</comment>
<dbReference type="EMBL" id="JAAUHK010000196">
    <property type="protein sequence ID" value="KAF4639442.1"/>
    <property type="molecule type" value="Genomic_DNA"/>
</dbReference>
<dbReference type="VEuPathDB" id="ToxoDB:TGME49_313020"/>
<dbReference type="PANTHER" id="PTHR11814">
    <property type="entry name" value="SULFATE TRANSPORTER"/>
    <property type="match status" value="1"/>
</dbReference>
<dbReference type="InterPro" id="IPR002645">
    <property type="entry name" value="STAS_dom"/>
</dbReference>
<dbReference type="Proteomes" id="UP000557509">
    <property type="component" value="Unassembled WGS sequence"/>
</dbReference>
<evidence type="ECO:0000313" key="8">
    <source>
        <dbReference type="EMBL" id="KAF4639442.1"/>
    </source>
</evidence>
<feature type="compositionally biased region" description="Basic and acidic residues" evidence="5">
    <location>
        <begin position="961"/>
        <end position="970"/>
    </location>
</feature>